<dbReference type="InterPro" id="IPR036937">
    <property type="entry name" value="Adhesion_dom_fimbrial_sf"/>
</dbReference>
<evidence type="ECO:0000256" key="1">
    <source>
        <dbReference type="ARBA" id="ARBA00004561"/>
    </source>
</evidence>
<comment type="similarity">
    <text evidence="2">Belongs to the fimbrial protein family.</text>
</comment>
<feature type="chain" id="PRO_5040445366" evidence="5">
    <location>
        <begin position="25"/>
        <end position="363"/>
    </location>
</feature>
<dbReference type="PANTHER" id="PTHR33420">
    <property type="entry name" value="FIMBRIAL SUBUNIT ELFA-RELATED"/>
    <property type="match status" value="1"/>
</dbReference>
<evidence type="ECO:0000259" key="7">
    <source>
        <dbReference type="Pfam" id="PF22003"/>
    </source>
</evidence>
<comment type="subcellular location">
    <subcellularLocation>
        <location evidence="1">Fimbrium</location>
    </subcellularLocation>
</comment>
<feature type="signal peptide" evidence="5">
    <location>
        <begin position="1"/>
        <end position="24"/>
    </location>
</feature>
<dbReference type="PANTHER" id="PTHR33420:SF12">
    <property type="entry name" value="FIMBRIN-LIKE PROTEIN FIMI-RELATED"/>
    <property type="match status" value="1"/>
</dbReference>
<evidence type="ECO:0000256" key="2">
    <source>
        <dbReference type="ARBA" id="ARBA00006671"/>
    </source>
</evidence>
<evidence type="ECO:0000259" key="6">
    <source>
        <dbReference type="Pfam" id="PF00419"/>
    </source>
</evidence>
<keyword evidence="4" id="KW-0281">Fimbrium</keyword>
<gene>
    <name evidence="8" type="ORF">I8531_002384</name>
</gene>
<feature type="domain" description="MrkD-like receptor binding" evidence="7">
    <location>
        <begin position="41"/>
        <end position="167"/>
    </location>
</feature>
<dbReference type="Proteomes" id="UP000867740">
    <property type="component" value="Unassembled WGS sequence"/>
</dbReference>
<keyword evidence="3 5" id="KW-0732">Signal</keyword>
<dbReference type="EMBL" id="DACSUM010000016">
    <property type="protein sequence ID" value="HAT3582078.1"/>
    <property type="molecule type" value="Genomic_DNA"/>
</dbReference>
<dbReference type="Pfam" id="PF00419">
    <property type="entry name" value="Fimbrial"/>
    <property type="match status" value="1"/>
</dbReference>
<dbReference type="GO" id="GO:0043709">
    <property type="term" value="P:cell adhesion involved in single-species biofilm formation"/>
    <property type="evidence" value="ECO:0007669"/>
    <property type="project" value="TreeGrafter"/>
</dbReference>
<comment type="caution">
    <text evidence="8">The sequence shown here is derived from an EMBL/GenBank/DDBJ whole genome shotgun (WGS) entry which is preliminary data.</text>
</comment>
<dbReference type="InterPro" id="IPR050263">
    <property type="entry name" value="Bact_Fimbrial_Adh_Pro"/>
</dbReference>
<evidence type="ECO:0000313" key="9">
    <source>
        <dbReference type="Proteomes" id="UP000867740"/>
    </source>
</evidence>
<reference evidence="8" key="1">
    <citation type="journal article" date="2018" name="Genome Biol.">
        <title>SKESA: strategic k-mer extension for scrupulous assemblies.</title>
        <authorList>
            <person name="Souvorov A."/>
            <person name="Agarwala R."/>
            <person name="Lipman D.J."/>
        </authorList>
    </citation>
    <scope>NUCLEOTIDE SEQUENCE</scope>
    <source>
        <strain evidence="8">CAVp300</strain>
    </source>
</reference>
<protein>
    <submittedName>
        <fullName evidence="8">Type 1 fimbrial protein</fullName>
    </submittedName>
</protein>
<evidence type="ECO:0000256" key="4">
    <source>
        <dbReference type="ARBA" id="ARBA00023263"/>
    </source>
</evidence>
<reference evidence="8" key="2">
    <citation type="submission" date="2020-10" db="EMBL/GenBank/DDBJ databases">
        <authorList>
            <consortium name="NCBI Pathogen Detection Project"/>
        </authorList>
    </citation>
    <scope>NUCLEOTIDE SEQUENCE</scope>
    <source>
        <strain evidence="8">CAVp300</strain>
    </source>
</reference>
<evidence type="ECO:0000256" key="5">
    <source>
        <dbReference type="SAM" id="SignalP"/>
    </source>
</evidence>
<evidence type="ECO:0000256" key="3">
    <source>
        <dbReference type="ARBA" id="ARBA00022729"/>
    </source>
</evidence>
<dbReference type="InterPro" id="IPR054160">
    <property type="entry name" value="MrkD_recept-bd"/>
</dbReference>
<dbReference type="AlphaFoldDB" id="A0A9P3T8J7"/>
<proteinExistence type="inferred from homology"/>
<name>A0A9P3T8J7_KLUIN</name>
<feature type="domain" description="Fimbrial-type adhesion" evidence="6">
    <location>
        <begin position="188"/>
        <end position="363"/>
    </location>
</feature>
<dbReference type="GO" id="GO:0009289">
    <property type="term" value="C:pilus"/>
    <property type="evidence" value="ECO:0007669"/>
    <property type="project" value="UniProtKB-SubCell"/>
</dbReference>
<dbReference type="Gene3D" id="2.60.40.3310">
    <property type="match status" value="1"/>
</dbReference>
<dbReference type="InterPro" id="IPR008966">
    <property type="entry name" value="Adhesion_dom_sf"/>
</dbReference>
<dbReference type="Gene3D" id="2.60.40.1090">
    <property type="entry name" value="Fimbrial-type adhesion domain"/>
    <property type="match status" value="1"/>
</dbReference>
<dbReference type="SUPFAM" id="SSF49401">
    <property type="entry name" value="Bacterial adhesins"/>
    <property type="match status" value="1"/>
</dbReference>
<accession>A0A9P3T8J7</accession>
<dbReference type="InterPro" id="IPR000259">
    <property type="entry name" value="Adhesion_dom_fimbrial"/>
</dbReference>
<organism evidence="8 9">
    <name type="scientific">Kluyvera intermedia</name>
    <name type="common">Enterobacter intermedius</name>
    <dbReference type="NCBI Taxonomy" id="61648"/>
    <lineage>
        <taxon>Bacteria</taxon>
        <taxon>Pseudomonadati</taxon>
        <taxon>Pseudomonadota</taxon>
        <taxon>Gammaproteobacteria</taxon>
        <taxon>Enterobacterales</taxon>
        <taxon>Enterobacteriaceae</taxon>
        <taxon>Kluyvera</taxon>
    </lineage>
</organism>
<dbReference type="Pfam" id="PF22003">
    <property type="entry name" value="MrkDrd"/>
    <property type="match status" value="1"/>
</dbReference>
<sequence length="363" mass="38301">MLKQGKTLLLLSLCSILWATDARAGCTADKAVKEYTMPLNGTLNVPASLPVGGVIVQQVFAGTNGWSELNQGTCYPAVRSRYIYSLLNNGLSLSSHIATYKTSVEGIGVKFQYGDMRWPHHLYTIPGYLDSPVVTPASSFTVPITGGNDIIVSLIKIDNTIGSGVIDISSFPVIQHNMREAEIMRLSFSGAMSLNTPTCDISTPLTSVPLGTHEQGVFGSIGSGTAWKDASIRLTNCGTFSGWATNNTWNSGTGTSSPAAIKSNIASVTLTPNDDVVSATDGIIKIATTGANNTPHAVGVGIQLSTTESVVGKVNLNNPLEYTLPTDGRLSITLPLYARYIKTASTVTGGKANGKLTFTVTYK</sequence>
<evidence type="ECO:0000313" key="8">
    <source>
        <dbReference type="EMBL" id="HAT3582078.1"/>
    </source>
</evidence>